<dbReference type="PROSITE" id="PS51746">
    <property type="entry name" value="PPM_2"/>
    <property type="match status" value="1"/>
</dbReference>
<dbReference type="EMBL" id="CP126210">
    <property type="protein sequence ID" value="WIA12329.1"/>
    <property type="molecule type" value="Genomic_DNA"/>
</dbReference>
<evidence type="ECO:0000256" key="1">
    <source>
        <dbReference type="SAM" id="MobiDB-lite"/>
    </source>
</evidence>
<dbReference type="InterPro" id="IPR036457">
    <property type="entry name" value="PPM-type-like_dom_sf"/>
</dbReference>
<dbReference type="CDD" id="cd00143">
    <property type="entry name" value="PP2Cc"/>
    <property type="match status" value="1"/>
</dbReference>
<feature type="domain" description="PPM-type phosphatase" evidence="2">
    <location>
        <begin position="1"/>
        <end position="219"/>
    </location>
</feature>
<dbReference type="Gene3D" id="3.60.40.10">
    <property type="entry name" value="PPM-type phosphatase domain"/>
    <property type="match status" value="1"/>
</dbReference>
<proteinExistence type="predicted"/>
<dbReference type="SMART" id="SM00332">
    <property type="entry name" value="PP2Cc"/>
    <property type="match status" value="1"/>
</dbReference>
<dbReference type="Pfam" id="PF00481">
    <property type="entry name" value="PP2C"/>
    <property type="match status" value="1"/>
</dbReference>
<gene>
    <name evidence="3" type="ORF">OEZ85_012384</name>
</gene>
<evidence type="ECO:0000313" key="4">
    <source>
        <dbReference type="Proteomes" id="UP001244341"/>
    </source>
</evidence>
<dbReference type="Proteomes" id="UP001244341">
    <property type="component" value="Chromosome 3b"/>
</dbReference>
<accession>A0ABY8TT63</accession>
<protein>
    <recommendedName>
        <fullName evidence="2">PPM-type phosphatase domain-containing protein</fullName>
    </recommendedName>
</protein>
<feature type="compositionally biased region" description="Low complexity" evidence="1">
    <location>
        <begin position="202"/>
        <end position="219"/>
    </location>
</feature>
<dbReference type="SUPFAM" id="SSF81606">
    <property type="entry name" value="PP2C-like"/>
    <property type="match status" value="1"/>
</dbReference>
<reference evidence="3 4" key="1">
    <citation type="submission" date="2023-05" db="EMBL/GenBank/DDBJ databases">
        <title>A 100% complete, gapless, phased diploid assembly of the Scenedesmus obliquus UTEX 3031 genome.</title>
        <authorList>
            <person name="Biondi T.C."/>
            <person name="Hanschen E.R."/>
            <person name="Kwon T."/>
            <person name="Eng W."/>
            <person name="Kruse C.P.S."/>
            <person name="Koehler S.I."/>
            <person name="Kunde Y."/>
            <person name="Gleasner C.D."/>
            <person name="You Mak K.T."/>
            <person name="Polle J."/>
            <person name="Hovde B.T."/>
            <person name="Starkenburg S.R."/>
        </authorList>
    </citation>
    <scope>NUCLEOTIDE SEQUENCE [LARGE SCALE GENOMIC DNA]</scope>
    <source>
        <strain evidence="3 4">DOE0152z</strain>
    </source>
</reference>
<feature type="region of interest" description="Disordered" evidence="1">
    <location>
        <begin position="177"/>
        <end position="236"/>
    </location>
</feature>
<dbReference type="InterPro" id="IPR015655">
    <property type="entry name" value="PP2C"/>
</dbReference>
<keyword evidence="4" id="KW-1185">Reference proteome</keyword>
<dbReference type="PANTHER" id="PTHR13832">
    <property type="entry name" value="PROTEIN PHOSPHATASE 2C"/>
    <property type="match status" value="1"/>
</dbReference>
<evidence type="ECO:0000313" key="3">
    <source>
        <dbReference type="EMBL" id="WIA12329.1"/>
    </source>
</evidence>
<sequence>MGFTSVDEQLLKECQQQNRQDGATAVAVWVVGQDTSLVANVGDAKCVLARTAEKAGSSSSSLRALVLTKDHLAIYPGERARIQKAGGHVSADGRLNGRVQVSRAFGDAQFKPFGSSAVPDVTAFSISSRDCFMLCGCDGFWGVMDPQATVELVQQQLQAGRDEKAIWLVLKPRPCSAPAAGRNSHSQQPATASRAAMPHQLGRGSAVAGSSRSPVAGGRLLQPKQQRWEARKQRPLSGEASAELQALLDRAAAKQDRSSWFSHTPVQVLKIEREKQQAAQQAWLAEFHPTEGAKYPDRSANLRSSRSLQDDDVDWSPAAAGSCGRGHAGCSRAAQLLAAGEMRGEVLLQQLHAAWVSQLRGRSAAQRLQQVLAEAAGVH</sequence>
<organism evidence="3 4">
    <name type="scientific">Tetradesmus obliquus</name>
    <name type="common">Green alga</name>
    <name type="synonym">Acutodesmus obliquus</name>
    <dbReference type="NCBI Taxonomy" id="3088"/>
    <lineage>
        <taxon>Eukaryota</taxon>
        <taxon>Viridiplantae</taxon>
        <taxon>Chlorophyta</taxon>
        <taxon>core chlorophytes</taxon>
        <taxon>Chlorophyceae</taxon>
        <taxon>CS clade</taxon>
        <taxon>Sphaeropleales</taxon>
        <taxon>Scenedesmaceae</taxon>
        <taxon>Tetradesmus</taxon>
    </lineage>
</organism>
<name>A0ABY8TT63_TETOB</name>
<dbReference type="InterPro" id="IPR001932">
    <property type="entry name" value="PPM-type_phosphatase-like_dom"/>
</dbReference>
<evidence type="ECO:0000259" key="2">
    <source>
        <dbReference type="PROSITE" id="PS51746"/>
    </source>
</evidence>
<dbReference type="PANTHER" id="PTHR13832:SF699">
    <property type="entry name" value="INTEGRIN-LINKED KINASE-ASSOCIATED SERINE_THREONINE PHOSPHATASE 2C"/>
    <property type="match status" value="1"/>
</dbReference>
<feature type="region of interest" description="Disordered" evidence="1">
    <location>
        <begin position="294"/>
        <end position="313"/>
    </location>
</feature>